<dbReference type="RefSeq" id="WP_062945648.1">
    <property type="nucleotide sequence ID" value="NZ_BIMW01000239.1"/>
</dbReference>
<sequence>MNITPGLYPDFSETTLEALVLAMGRQLLQRQKNLVVNITGKDIMDLSLDEEASVVNLDIDELEGFIDDGAIAVVEPFLVGFQPGTGSYPFNQQNLCSALLHLVMYQHAAEFSPTLNPEPARKHCEFTIGPNIRGSGTYPLILTITLTDYPVIISYSDGMTSTAQPYLLTP</sequence>
<evidence type="ECO:0000313" key="1">
    <source>
        <dbReference type="EMBL" id="GCE96705.1"/>
    </source>
</evidence>
<organism evidence="1 2">
    <name type="scientific">Limnospira platensis NIES-46</name>
    <dbReference type="NCBI Taxonomy" id="1236695"/>
    <lineage>
        <taxon>Bacteria</taxon>
        <taxon>Bacillati</taxon>
        <taxon>Cyanobacteriota</taxon>
        <taxon>Cyanophyceae</taxon>
        <taxon>Oscillatoriophycideae</taxon>
        <taxon>Oscillatoriales</taxon>
        <taxon>Sirenicapillariaceae</taxon>
        <taxon>Limnospira</taxon>
    </lineage>
</organism>
<protein>
    <submittedName>
        <fullName evidence="1">Uncharacterized protein</fullName>
    </submittedName>
</protein>
<dbReference type="Proteomes" id="UP000326169">
    <property type="component" value="Unassembled WGS sequence"/>
</dbReference>
<proteinExistence type="predicted"/>
<evidence type="ECO:0000313" key="2">
    <source>
        <dbReference type="Proteomes" id="UP000326169"/>
    </source>
</evidence>
<name>A0A5M3TE55_LIMPL</name>
<accession>A0A5M3TE55</accession>
<dbReference type="GeneID" id="301685481"/>
<dbReference type="EMBL" id="BIMW01000239">
    <property type="protein sequence ID" value="GCE96705.1"/>
    <property type="molecule type" value="Genomic_DNA"/>
</dbReference>
<reference evidence="1 2" key="1">
    <citation type="journal article" date="2019" name="J Genomics">
        <title>The Draft Genome of a Hydrogen-producing Cyanobacterium, Arthrospira platensis NIES-46.</title>
        <authorList>
            <person name="Suzuki S."/>
            <person name="Yamaguchi H."/>
            <person name="Kawachi M."/>
        </authorList>
    </citation>
    <scope>NUCLEOTIDE SEQUENCE [LARGE SCALE GENOMIC DNA]</scope>
    <source>
        <strain evidence="1 2">NIES-46</strain>
    </source>
</reference>
<gene>
    <name evidence="1" type="ORF">NIES46_47770</name>
</gene>
<keyword evidence="2" id="KW-1185">Reference proteome</keyword>
<comment type="caution">
    <text evidence="1">The sequence shown here is derived from an EMBL/GenBank/DDBJ whole genome shotgun (WGS) entry which is preliminary data.</text>
</comment>